<organism evidence="3 4">
    <name type="scientific">Nakamurella leprariae</name>
    <dbReference type="NCBI Taxonomy" id="2803911"/>
    <lineage>
        <taxon>Bacteria</taxon>
        <taxon>Bacillati</taxon>
        <taxon>Actinomycetota</taxon>
        <taxon>Actinomycetes</taxon>
        <taxon>Nakamurellales</taxon>
        <taxon>Nakamurellaceae</taxon>
        <taxon>Nakamurella</taxon>
    </lineage>
</organism>
<evidence type="ECO:0000313" key="3">
    <source>
        <dbReference type="EMBL" id="MBM9469481.1"/>
    </source>
</evidence>
<evidence type="ECO:0000256" key="1">
    <source>
        <dbReference type="SAM" id="MobiDB-lite"/>
    </source>
</evidence>
<dbReference type="InterPro" id="IPR038694">
    <property type="entry name" value="DUF427_sf"/>
</dbReference>
<dbReference type="EMBL" id="JAERWK010000027">
    <property type="protein sequence ID" value="MBM9469481.1"/>
    <property type="molecule type" value="Genomic_DNA"/>
</dbReference>
<dbReference type="InterPro" id="IPR007361">
    <property type="entry name" value="DUF427"/>
</dbReference>
<dbReference type="Gene3D" id="2.170.150.40">
    <property type="entry name" value="Domain of unknown function (DUF427)"/>
    <property type="match status" value="1"/>
</dbReference>
<feature type="compositionally biased region" description="Low complexity" evidence="1">
    <location>
        <begin position="45"/>
        <end position="55"/>
    </location>
</feature>
<dbReference type="Proteomes" id="UP000663792">
    <property type="component" value="Unassembled WGS sequence"/>
</dbReference>
<feature type="region of interest" description="Disordered" evidence="1">
    <location>
        <begin position="42"/>
        <end position="73"/>
    </location>
</feature>
<evidence type="ECO:0000259" key="2">
    <source>
        <dbReference type="Pfam" id="PF04248"/>
    </source>
</evidence>
<comment type="caution">
    <text evidence="3">The sequence shown here is derived from an EMBL/GenBank/DDBJ whole genome shotgun (WGS) entry which is preliminary data.</text>
</comment>
<dbReference type="Pfam" id="PF04248">
    <property type="entry name" value="NTP_transf_9"/>
    <property type="match status" value="1"/>
</dbReference>
<sequence length="73" mass="7651">MLDTGHPPTWSLPHEDVRVALRRSSAGPTVCEWKGVATSWDEPGADGALLPAAAGSDERPTEPFKGGPGTLGW</sequence>
<protein>
    <submittedName>
        <fullName evidence="3">DUF427 domain-containing protein</fullName>
    </submittedName>
</protein>
<dbReference type="AlphaFoldDB" id="A0A939C167"/>
<name>A0A939C167_9ACTN</name>
<accession>A0A939C167</accession>
<evidence type="ECO:0000313" key="4">
    <source>
        <dbReference type="Proteomes" id="UP000663792"/>
    </source>
</evidence>
<keyword evidence="4" id="KW-1185">Reference proteome</keyword>
<proteinExistence type="predicted"/>
<feature type="domain" description="DUF427" evidence="2">
    <location>
        <begin position="2"/>
        <end position="62"/>
    </location>
</feature>
<gene>
    <name evidence="3" type="ORF">JL106_19515</name>
</gene>
<reference evidence="3" key="1">
    <citation type="submission" date="2021-01" db="EMBL/GenBank/DDBJ databases">
        <title>YIM 132084 draft genome.</title>
        <authorList>
            <person name="An D."/>
        </authorList>
    </citation>
    <scope>NUCLEOTIDE SEQUENCE</scope>
    <source>
        <strain evidence="3">YIM 132084</strain>
    </source>
</reference>